<dbReference type="GO" id="GO:0043409">
    <property type="term" value="P:negative regulation of MAPK cascade"/>
    <property type="evidence" value="ECO:0007669"/>
    <property type="project" value="TreeGrafter"/>
</dbReference>
<dbReference type="PROSITE" id="PS00383">
    <property type="entry name" value="TYR_PHOSPHATASE_1"/>
    <property type="match status" value="1"/>
</dbReference>
<evidence type="ECO:0000256" key="3">
    <source>
        <dbReference type="ARBA" id="ARBA00022801"/>
    </source>
</evidence>
<comment type="similarity">
    <text evidence="1">Belongs to the protein-tyrosine phosphatase family. Non-receptor class dual specificity subfamily.</text>
</comment>
<dbReference type="Gene3D" id="3.90.190.10">
    <property type="entry name" value="Protein tyrosine phosphatase superfamily"/>
    <property type="match status" value="1"/>
</dbReference>
<proteinExistence type="inferred from homology"/>
<dbReference type="GO" id="GO:0008330">
    <property type="term" value="F:protein tyrosine/threonine phosphatase activity"/>
    <property type="evidence" value="ECO:0007669"/>
    <property type="project" value="TreeGrafter"/>
</dbReference>
<name>A0A3P6QY60_ANISI</name>
<keyword evidence="9" id="KW-1185">Reference proteome</keyword>
<feature type="domain" description="Tyrosine specific protein phosphatases" evidence="7">
    <location>
        <begin position="183"/>
        <end position="257"/>
    </location>
</feature>
<feature type="region of interest" description="Disordered" evidence="5">
    <location>
        <begin position="970"/>
        <end position="1022"/>
    </location>
</feature>
<sequence length="1022" mass="111084">MISIISDGFGEFRRRYPDLCEASSLVTSPSASTALSTGNIGGLSSALTVNDNCSDQSSNRHADFHQLDQISRSTRLPHELSQSTYSASTCNTASCTATSVEMPFSASISQPCLPATSDGPTEILPYLYLGSQQDALDPVLLNKYGIQYVINLSVNCPRPESVKQDGHFMRIPVNDSYQEKLLPHFEEAFKFVDKVCQCGSVVLIHCLAGISRSATLAIAYIMRQNKWTSEQAYSLHCICSELSKSCGHSRQQTNDYVEVEDDRLCDNHSMAIYAHSMALYNGREGKAKFVKEKRPSISPNFNFMGQLLEYESKLREQFCLVSSTTPLSASSPYGSSNDSSSQCRSPSRFSFSHSESFSSTYHNTHQRSPVAEPSESSDEKKVLVLVNPDLNQNKSCVQVECTAKVAKSISCEHIISTNVKLARPRSFWDNDGQEPSFKMNANGKRAMQFTDNPLFSASSKELPCSSKSISAPNTASVPTGDAVNVFAGTISCPSSETGSSALSNCSSATVSQASLDRPCVLSGSFSVSKQQQHFQPQPQNLRKNMAANMLGAQFPQVESRKPDLPSPTTGMQKLSFQNTVVESGGKNRKLTLNQSHSVTNPFFTSLSMRHDDVATHNVNLKCQDTSKEQYRTRLTCCANPTFQCDNQPITDTNKRRVLIKQHSDGGAAPSSASERTLPSCCESASTSSSKCSCSACRAPPSSLKFKQSCMPPKLSASCHNLSPLQEEGEQQSSKQSLSLSTELASPANDRRCHSSVTFDSNHSGGSIIGNSTGKCTTRPVLSCPLRRQRALDLMSVTSASPRFLSRLSHCFSLNSRRLPLSRYSLSMLQQQQQQIQSPASHRCHNHTLQRQSSVFPLSLSSETLSSDLPASCSRSPPISSTESSESLSSSKPSSSSYRPNLVQSQSVILTGTSTKSQQLPTVHEFVLSQSDTEQDDESRGELMGIVSGCEYGFMDDDITPTAQRIMLHQHPEHTVSSSSTSGLGTSTTSSASMDFATSASESFHDADRDSISSASSLEIVVQ</sequence>
<evidence type="ECO:0000313" key="8">
    <source>
        <dbReference type="EMBL" id="VDK45715.1"/>
    </source>
</evidence>
<dbReference type="Pfam" id="PF00782">
    <property type="entry name" value="DSPc"/>
    <property type="match status" value="1"/>
</dbReference>
<dbReference type="OrthoDB" id="165342at2759"/>
<keyword evidence="3" id="KW-0378">Hydrolase</keyword>
<feature type="region of interest" description="Disordered" evidence="5">
    <location>
        <begin position="360"/>
        <end position="379"/>
    </location>
</feature>
<dbReference type="Proteomes" id="UP000267096">
    <property type="component" value="Unassembled WGS sequence"/>
</dbReference>
<evidence type="ECO:0000259" key="7">
    <source>
        <dbReference type="PROSITE" id="PS50056"/>
    </source>
</evidence>
<dbReference type="InterPro" id="IPR000387">
    <property type="entry name" value="Tyr_Pase_dom"/>
</dbReference>
<dbReference type="EC" id="3.1.3.48" evidence="2"/>
<evidence type="ECO:0000256" key="1">
    <source>
        <dbReference type="ARBA" id="ARBA00008601"/>
    </source>
</evidence>
<feature type="domain" description="Tyrosine-protein phosphatase" evidence="6">
    <location>
        <begin position="119"/>
        <end position="265"/>
    </location>
</feature>
<dbReference type="InterPro" id="IPR029021">
    <property type="entry name" value="Prot-tyrosine_phosphatase-like"/>
</dbReference>
<feature type="compositionally biased region" description="Low complexity" evidence="5">
    <location>
        <begin position="328"/>
        <end position="347"/>
    </location>
</feature>
<evidence type="ECO:0000256" key="4">
    <source>
        <dbReference type="ARBA" id="ARBA00022912"/>
    </source>
</evidence>
<feature type="region of interest" description="Disordered" evidence="5">
    <location>
        <begin position="865"/>
        <end position="899"/>
    </location>
</feature>
<dbReference type="EMBL" id="UYRR01031098">
    <property type="protein sequence ID" value="VDK45715.1"/>
    <property type="molecule type" value="Genomic_DNA"/>
</dbReference>
<feature type="compositionally biased region" description="Low complexity" evidence="5">
    <location>
        <begin position="974"/>
        <end position="992"/>
    </location>
</feature>
<evidence type="ECO:0000259" key="6">
    <source>
        <dbReference type="PROSITE" id="PS50054"/>
    </source>
</evidence>
<dbReference type="InterPro" id="IPR000340">
    <property type="entry name" value="Dual-sp_phosphatase_cat-dom"/>
</dbReference>
<evidence type="ECO:0000313" key="9">
    <source>
        <dbReference type="Proteomes" id="UP000267096"/>
    </source>
</evidence>
<dbReference type="InterPro" id="IPR020422">
    <property type="entry name" value="TYR_PHOSPHATASE_DUAL_dom"/>
</dbReference>
<reference evidence="8 9" key="1">
    <citation type="submission" date="2018-11" db="EMBL/GenBank/DDBJ databases">
        <authorList>
            <consortium name="Pathogen Informatics"/>
        </authorList>
    </citation>
    <scope>NUCLEOTIDE SEQUENCE [LARGE SCALE GENOMIC DNA]</scope>
</reference>
<evidence type="ECO:0000256" key="5">
    <source>
        <dbReference type="SAM" id="MobiDB-lite"/>
    </source>
</evidence>
<feature type="region of interest" description="Disordered" evidence="5">
    <location>
        <begin position="325"/>
        <end position="347"/>
    </location>
</feature>
<keyword evidence="4" id="KW-0904">Protein phosphatase</keyword>
<evidence type="ECO:0000256" key="2">
    <source>
        <dbReference type="ARBA" id="ARBA00013064"/>
    </source>
</evidence>
<dbReference type="AlphaFoldDB" id="A0A3P6QY60"/>
<dbReference type="GO" id="GO:0005737">
    <property type="term" value="C:cytoplasm"/>
    <property type="evidence" value="ECO:0007669"/>
    <property type="project" value="TreeGrafter"/>
</dbReference>
<dbReference type="PROSITE" id="PS50054">
    <property type="entry name" value="TYR_PHOSPHATASE_DUAL"/>
    <property type="match status" value="1"/>
</dbReference>
<dbReference type="PROSITE" id="PS50056">
    <property type="entry name" value="TYR_PHOSPHATASE_2"/>
    <property type="match status" value="1"/>
</dbReference>
<dbReference type="SUPFAM" id="SSF52799">
    <property type="entry name" value="(Phosphotyrosine protein) phosphatases II"/>
    <property type="match status" value="1"/>
</dbReference>
<organism evidence="8 9">
    <name type="scientific">Anisakis simplex</name>
    <name type="common">Herring worm</name>
    <dbReference type="NCBI Taxonomy" id="6269"/>
    <lineage>
        <taxon>Eukaryota</taxon>
        <taxon>Metazoa</taxon>
        <taxon>Ecdysozoa</taxon>
        <taxon>Nematoda</taxon>
        <taxon>Chromadorea</taxon>
        <taxon>Rhabditida</taxon>
        <taxon>Spirurina</taxon>
        <taxon>Ascaridomorpha</taxon>
        <taxon>Ascaridoidea</taxon>
        <taxon>Anisakidae</taxon>
        <taxon>Anisakis</taxon>
        <taxon>Anisakis simplex complex</taxon>
    </lineage>
</organism>
<dbReference type="SMART" id="SM00195">
    <property type="entry name" value="DSPc"/>
    <property type="match status" value="1"/>
</dbReference>
<dbReference type="PANTHER" id="PTHR10159">
    <property type="entry name" value="DUAL SPECIFICITY PROTEIN PHOSPHATASE"/>
    <property type="match status" value="1"/>
</dbReference>
<dbReference type="GO" id="GO:0033550">
    <property type="term" value="F:MAP kinase tyrosine phosphatase activity"/>
    <property type="evidence" value="ECO:0007669"/>
    <property type="project" value="TreeGrafter"/>
</dbReference>
<accession>A0A3P6QY60</accession>
<feature type="compositionally biased region" description="Low complexity" evidence="5">
    <location>
        <begin position="865"/>
        <end position="896"/>
    </location>
</feature>
<gene>
    <name evidence="8" type="ORF">ASIM_LOCUS11746</name>
</gene>
<protein>
    <recommendedName>
        <fullName evidence="2">protein-tyrosine-phosphatase</fullName>
        <ecNumber evidence="2">3.1.3.48</ecNumber>
    </recommendedName>
</protein>
<dbReference type="PANTHER" id="PTHR10159:SF533">
    <property type="entry name" value="TYROSINE-PROTEIN PHOSPHATASE VHP-1"/>
    <property type="match status" value="1"/>
</dbReference>
<dbReference type="GO" id="GO:0017017">
    <property type="term" value="F:MAP kinase tyrosine/serine/threonine phosphatase activity"/>
    <property type="evidence" value="ECO:0007669"/>
    <property type="project" value="TreeGrafter"/>
</dbReference>
<dbReference type="InterPro" id="IPR016130">
    <property type="entry name" value="Tyr_Pase_AS"/>
</dbReference>